<evidence type="ECO:0000259" key="3">
    <source>
        <dbReference type="Pfam" id="PF04213"/>
    </source>
</evidence>
<keyword evidence="5" id="KW-1185">Reference proteome</keyword>
<dbReference type="InterPro" id="IPR007331">
    <property type="entry name" value="Htaa"/>
</dbReference>
<organism evidence="4 5">
    <name type="scientific">Streptomyces synnematoformans</name>
    <dbReference type="NCBI Taxonomy" id="415721"/>
    <lineage>
        <taxon>Bacteria</taxon>
        <taxon>Bacillati</taxon>
        <taxon>Actinomycetota</taxon>
        <taxon>Actinomycetes</taxon>
        <taxon>Kitasatosporales</taxon>
        <taxon>Streptomycetaceae</taxon>
        <taxon>Streptomyces</taxon>
    </lineage>
</organism>
<gene>
    <name evidence="4" type="ORF">GCM10009802_61140</name>
</gene>
<proteinExistence type="predicted"/>
<evidence type="ECO:0000256" key="2">
    <source>
        <dbReference type="SAM" id="SignalP"/>
    </source>
</evidence>
<evidence type="ECO:0000256" key="1">
    <source>
        <dbReference type="SAM" id="MobiDB-lite"/>
    </source>
</evidence>
<feature type="compositionally biased region" description="Gly residues" evidence="1">
    <location>
        <begin position="209"/>
        <end position="242"/>
    </location>
</feature>
<evidence type="ECO:0000313" key="4">
    <source>
        <dbReference type="EMBL" id="GAA1504655.1"/>
    </source>
</evidence>
<dbReference type="EMBL" id="BAAAPF010000364">
    <property type="protein sequence ID" value="GAA1504655.1"/>
    <property type="molecule type" value="Genomic_DNA"/>
</dbReference>
<dbReference type="Pfam" id="PF04213">
    <property type="entry name" value="HtaA"/>
    <property type="match status" value="2"/>
</dbReference>
<protein>
    <recommendedName>
        <fullName evidence="3">Htaa domain-containing protein</fullName>
    </recommendedName>
</protein>
<reference evidence="5" key="1">
    <citation type="journal article" date="2019" name="Int. J. Syst. Evol. Microbiol.">
        <title>The Global Catalogue of Microorganisms (GCM) 10K type strain sequencing project: providing services to taxonomists for standard genome sequencing and annotation.</title>
        <authorList>
            <consortium name="The Broad Institute Genomics Platform"/>
            <consortium name="The Broad Institute Genome Sequencing Center for Infectious Disease"/>
            <person name="Wu L."/>
            <person name="Ma J."/>
        </authorList>
    </citation>
    <scope>NUCLEOTIDE SEQUENCE [LARGE SCALE GENOMIC DNA]</scope>
    <source>
        <strain evidence="5">JCM 15481</strain>
    </source>
</reference>
<feature type="compositionally biased region" description="Gly residues" evidence="1">
    <location>
        <begin position="248"/>
        <end position="263"/>
    </location>
</feature>
<evidence type="ECO:0000313" key="5">
    <source>
        <dbReference type="Proteomes" id="UP001500443"/>
    </source>
</evidence>
<feature type="region of interest" description="Disordered" evidence="1">
    <location>
        <begin position="200"/>
        <end position="268"/>
    </location>
</feature>
<feature type="region of interest" description="Disordered" evidence="1">
    <location>
        <begin position="447"/>
        <end position="494"/>
    </location>
</feature>
<feature type="compositionally biased region" description="Gly residues" evidence="1">
    <location>
        <begin position="461"/>
        <end position="475"/>
    </location>
</feature>
<feature type="domain" description="Htaa" evidence="3">
    <location>
        <begin position="277"/>
        <end position="439"/>
    </location>
</feature>
<comment type="caution">
    <text evidence="4">The sequence shown here is derived from an EMBL/GenBank/DDBJ whole genome shotgun (WGS) entry which is preliminary data.</text>
</comment>
<feature type="chain" id="PRO_5045942173" description="Htaa domain-containing protein" evidence="2">
    <location>
        <begin position="30"/>
        <end position="521"/>
    </location>
</feature>
<feature type="domain" description="Htaa" evidence="3">
    <location>
        <begin position="43"/>
        <end position="200"/>
    </location>
</feature>
<feature type="signal peptide" evidence="2">
    <location>
        <begin position="1"/>
        <end position="29"/>
    </location>
</feature>
<keyword evidence="2" id="KW-0732">Signal</keyword>
<sequence>MTATPLRLTAAIAAATALGAVALALPAAAASGAPGTAAAELTDGTLTWGVKQSWRTYVVTTAHGEITTADGAEQAPDNGPFTFGGGTGTYDTTTHAVDTAFDGSVRFASTRHGFDITLADVKLTTENATTGAITADVTAAGETAEDVEFAGLDLTDVRPGGGADGAMTFADIPATLTAEGAEAFNGMYAEGTELDPATLSVKQADDGGGDGGTTSGGGSGGSGSGGSGSGGGGTASGGGSAGSNGSNGSNGTGGSGGSGGSGGTEQPEAEAGVIAGGRLDWGVKKSFRDYVEGPIAHGRIELTGGAAAQSDGFRFPDAQGGFDADEPSLDAAFGGTVRFLGHEEGGEYTLDLKFSDLKVQADGDGAALVADVSAKDRESGEVTESDDVAVADLALDPAELTATDDVVELTDIPAALTESGAGAFGGFYEPGAALDPVSLAVTLDENAELPGTDDPSAGGTQSTGGSVGTAGGPASVGGATDSLAETGSGTPTTPLITAAAAMTTAGAAAVYTMRRRRPATD</sequence>
<accession>A0ABP4KPC2</accession>
<dbReference type="RefSeq" id="WP_344294555.1">
    <property type="nucleotide sequence ID" value="NZ_BAAAPF010000364.1"/>
</dbReference>
<name>A0ABP4KPC2_9ACTN</name>
<dbReference type="Proteomes" id="UP001500443">
    <property type="component" value="Unassembled WGS sequence"/>
</dbReference>